<sequence length="66" mass="7861">MIYVYPAYCDKETPTYSKSLCGLYITLEWIAFIIILLIILFLICHVVLWCALRVHDSRRRREIPIT</sequence>
<evidence type="ECO:0000313" key="2">
    <source>
        <dbReference type="EMBL" id="QEM23790.1"/>
    </source>
</evidence>
<keyword evidence="1" id="KW-1133">Transmembrane helix</keyword>
<dbReference type="EMBL" id="MK747246">
    <property type="protein sequence ID" value="QEM23790.1"/>
    <property type="molecule type" value="Genomic_RNA"/>
</dbReference>
<reference evidence="2" key="1">
    <citation type="journal article" date="2019" name="Viruses">
        <title>Lettuce Chlorosis Virus Disease: A New Threat to Cannabis Production.</title>
        <authorList>
            <person name="Hadad L."/>
            <person name="Luria N."/>
            <person name="Smith E."/>
            <person name="Sela N."/>
            <person name="Lachman O."/>
            <person name="Dombrovsky A."/>
        </authorList>
    </citation>
    <scope>NUCLEOTIDE SEQUENCE</scope>
    <source>
        <strain evidence="2">Can1</strain>
    </source>
</reference>
<feature type="transmembrane region" description="Helical" evidence="1">
    <location>
        <begin position="29"/>
        <end position="52"/>
    </location>
</feature>
<keyword evidence="1" id="KW-0472">Membrane</keyword>
<proteinExistence type="predicted"/>
<name>A0A5C1IYA6_9CLOS</name>
<protein>
    <submittedName>
        <fullName evidence="2">p8</fullName>
    </submittedName>
</protein>
<organism evidence="2">
    <name type="scientific">Lettuce chlorosis virus</name>
    <dbReference type="NCBI Taxonomy" id="642478"/>
    <lineage>
        <taxon>Viruses</taxon>
        <taxon>Riboviria</taxon>
        <taxon>Orthornavirae</taxon>
        <taxon>Kitrinoviricota</taxon>
        <taxon>Alsuviricetes</taxon>
        <taxon>Martellivirales</taxon>
        <taxon>Closteroviridae</taxon>
        <taxon>Crinivirus</taxon>
        <taxon>Crinivirus lactucachlorosi</taxon>
    </lineage>
</organism>
<keyword evidence="1" id="KW-0812">Transmembrane</keyword>
<evidence type="ECO:0000256" key="1">
    <source>
        <dbReference type="SAM" id="Phobius"/>
    </source>
</evidence>
<accession>A0A5C1IYA6</accession>